<comment type="caution">
    <text evidence="1">The sequence shown here is derived from an EMBL/GenBank/DDBJ whole genome shotgun (WGS) entry which is preliminary data.</text>
</comment>
<dbReference type="PATRIC" id="fig|411475.3.peg.2544"/>
<dbReference type="AlphaFoldDB" id="G9YTT6"/>
<accession>G9YTT6</accession>
<organism evidence="1 2">
    <name type="scientific">Flavonifractor plautii ATCC 29863</name>
    <dbReference type="NCBI Taxonomy" id="411475"/>
    <lineage>
        <taxon>Bacteria</taxon>
        <taxon>Bacillati</taxon>
        <taxon>Bacillota</taxon>
        <taxon>Clostridia</taxon>
        <taxon>Eubacteriales</taxon>
        <taxon>Oscillospiraceae</taxon>
        <taxon>Flavonifractor</taxon>
    </lineage>
</organism>
<sequence>MDSFCLYTIKEKIAIIKKILYNKNFEVLLCPVRKTDRIKGEI</sequence>
<dbReference type="HOGENOM" id="CLU_3251879_0_0_9"/>
<protein>
    <submittedName>
        <fullName evidence="1">Uncharacterized protein</fullName>
    </submittedName>
</protein>
<evidence type="ECO:0000313" key="1">
    <source>
        <dbReference type="EMBL" id="EHM43497.1"/>
    </source>
</evidence>
<evidence type="ECO:0000313" key="2">
    <source>
        <dbReference type="Proteomes" id="UP000004459"/>
    </source>
</evidence>
<name>G9YTT6_FLAPL</name>
<dbReference type="EMBL" id="AGCK01000239">
    <property type="protein sequence ID" value="EHM43497.1"/>
    <property type="molecule type" value="Genomic_DNA"/>
</dbReference>
<proteinExistence type="predicted"/>
<gene>
    <name evidence="1" type="ORF">HMPREF0372_02948</name>
</gene>
<reference evidence="1 2" key="1">
    <citation type="submission" date="2011-08" db="EMBL/GenBank/DDBJ databases">
        <authorList>
            <person name="Weinstock G."/>
            <person name="Sodergren E."/>
            <person name="Clifton S."/>
            <person name="Fulton L."/>
            <person name="Fulton B."/>
            <person name="Courtney L."/>
            <person name="Fronick C."/>
            <person name="Harrison M."/>
            <person name="Strong C."/>
            <person name="Farmer C."/>
            <person name="Delahaunty K."/>
            <person name="Markovic C."/>
            <person name="Hall O."/>
            <person name="Minx P."/>
            <person name="Tomlinson C."/>
            <person name="Mitreva M."/>
            <person name="Hou S."/>
            <person name="Chen J."/>
            <person name="Wollam A."/>
            <person name="Pepin K.H."/>
            <person name="Johnson M."/>
            <person name="Bhonagiri V."/>
            <person name="Zhang X."/>
            <person name="Suruliraj S."/>
            <person name="Warren W."/>
            <person name="Chinwalla A."/>
            <person name="Mardis E.R."/>
            <person name="Wilson R.K."/>
        </authorList>
    </citation>
    <scope>NUCLEOTIDE SEQUENCE [LARGE SCALE GENOMIC DNA]</scope>
    <source>
        <strain evidence="1 2">ATCC 29863</strain>
    </source>
</reference>
<dbReference type="Proteomes" id="UP000004459">
    <property type="component" value="Unassembled WGS sequence"/>
</dbReference>